<keyword evidence="4 6" id="KW-1133">Transmembrane helix</keyword>
<feature type="transmembrane region" description="Helical" evidence="6">
    <location>
        <begin position="64"/>
        <end position="86"/>
    </location>
</feature>
<feature type="transmembrane region" description="Helical" evidence="6">
    <location>
        <begin position="92"/>
        <end position="113"/>
    </location>
</feature>
<proteinExistence type="predicted"/>
<feature type="transmembrane region" description="Helical" evidence="6">
    <location>
        <begin position="186"/>
        <end position="207"/>
    </location>
</feature>
<evidence type="ECO:0000256" key="1">
    <source>
        <dbReference type="ARBA" id="ARBA00004651"/>
    </source>
</evidence>
<dbReference type="OrthoDB" id="7065924at2"/>
<evidence type="ECO:0000256" key="6">
    <source>
        <dbReference type="SAM" id="Phobius"/>
    </source>
</evidence>
<dbReference type="RefSeq" id="WP_094854609.1">
    <property type="nucleotide sequence ID" value="NZ_NEVM01000005.1"/>
</dbReference>
<evidence type="ECO:0000256" key="2">
    <source>
        <dbReference type="ARBA" id="ARBA00022475"/>
    </source>
</evidence>
<dbReference type="GO" id="GO:0005886">
    <property type="term" value="C:plasma membrane"/>
    <property type="evidence" value="ECO:0007669"/>
    <property type="project" value="UniProtKB-SubCell"/>
</dbReference>
<comment type="caution">
    <text evidence="8">The sequence shown here is derived from an EMBL/GenBank/DDBJ whole genome shotgun (WGS) entry which is preliminary data.</text>
</comment>
<feature type="transmembrane region" description="Helical" evidence="6">
    <location>
        <begin position="156"/>
        <end position="174"/>
    </location>
</feature>
<feature type="transmembrane region" description="Helical" evidence="6">
    <location>
        <begin position="36"/>
        <end position="57"/>
    </location>
</feature>
<keyword evidence="3 6" id="KW-0812">Transmembrane</keyword>
<comment type="subcellular location">
    <subcellularLocation>
        <location evidence="1">Cell membrane</location>
        <topology evidence="1">Multi-pass membrane protein</topology>
    </subcellularLocation>
</comment>
<gene>
    <name evidence="8" type="ORF">CAL29_19115</name>
</gene>
<keyword evidence="2" id="KW-1003">Cell membrane</keyword>
<evidence type="ECO:0000313" key="9">
    <source>
        <dbReference type="Proteomes" id="UP000216020"/>
    </source>
</evidence>
<evidence type="ECO:0000313" key="8">
    <source>
        <dbReference type="EMBL" id="OZI30172.1"/>
    </source>
</evidence>
<dbReference type="InterPro" id="IPR037185">
    <property type="entry name" value="EmrE-like"/>
</dbReference>
<feature type="transmembrane region" description="Helical" evidence="6">
    <location>
        <begin position="118"/>
        <end position="136"/>
    </location>
</feature>
<dbReference type="InterPro" id="IPR000620">
    <property type="entry name" value="EamA_dom"/>
</dbReference>
<name>A0A261RZT3_9BORD</name>
<dbReference type="NCBIfam" id="NF008676">
    <property type="entry name" value="PRK11689.1"/>
    <property type="match status" value="1"/>
</dbReference>
<feature type="domain" description="EamA" evidence="7">
    <location>
        <begin position="158"/>
        <end position="283"/>
    </location>
</feature>
<evidence type="ECO:0000256" key="3">
    <source>
        <dbReference type="ARBA" id="ARBA00022692"/>
    </source>
</evidence>
<evidence type="ECO:0000256" key="5">
    <source>
        <dbReference type="ARBA" id="ARBA00023136"/>
    </source>
</evidence>
<dbReference type="Pfam" id="PF00892">
    <property type="entry name" value="EamA"/>
    <property type="match status" value="1"/>
</dbReference>
<protein>
    <submittedName>
        <fullName evidence="8">EamA family transporter</fullName>
    </submittedName>
</protein>
<dbReference type="AlphaFoldDB" id="A0A261RZT3"/>
<dbReference type="Proteomes" id="UP000216020">
    <property type="component" value="Unassembled WGS sequence"/>
</dbReference>
<dbReference type="PANTHER" id="PTHR42920">
    <property type="entry name" value="OS03G0707200 PROTEIN-RELATED"/>
    <property type="match status" value="1"/>
</dbReference>
<keyword evidence="9" id="KW-1185">Reference proteome</keyword>
<organism evidence="8 9">
    <name type="scientific">Bordetella genomosp. 10</name>
    <dbReference type="NCBI Taxonomy" id="1416804"/>
    <lineage>
        <taxon>Bacteria</taxon>
        <taxon>Pseudomonadati</taxon>
        <taxon>Pseudomonadota</taxon>
        <taxon>Betaproteobacteria</taxon>
        <taxon>Burkholderiales</taxon>
        <taxon>Alcaligenaceae</taxon>
        <taxon>Bordetella</taxon>
    </lineage>
</organism>
<evidence type="ECO:0000256" key="4">
    <source>
        <dbReference type="ARBA" id="ARBA00022989"/>
    </source>
</evidence>
<reference evidence="9" key="1">
    <citation type="submission" date="2017-05" db="EMBL/GenBank/DDBJ databases">
        <title>Complete and WGS of Bordetella genogroups.</title>
        <authorList>
            <person name="Spilker T."/>
            <person name="Lipuma J."/>
        </authorList>
    </citation>
    <scope>NUCLEOTIDE SEQUENCE [LARGE SCALE GENOMIC DNA]</scope>
    <source>
        <strain evidence="9">AU16122</strain>
    </source>
</reference>
<feature type="transmembrane region" description="Helical" evidence="6">
    <location>
        <begin position="268"/>
        <end position="285"/>
    </location>
</feature>
<dbReference type="EMBL" id="NEVM01000005">
    <property type="protein sequence ID" value="OZI30172.1"/>
    <property type="molecule type" value="Genomic_DNA"/>
</dbReference>
<dbReference type="InterPro" id="IPR051258">
    <property type="entry name" value="Diverse_Substrate_Transporter"/>
</dbReference>
<evidence type="ECO:0000259" key="7">
    <source>
        <dbReference type="Pfam" id="PF00892"/>
    </source>
</evidence>
<feature type="transmembrane region" description="Helical" evidence="6">
    <location>
        <begin position="240"/>
        <end position="262"/>
    </location>
</feature>
<dbReference type="SUPFAM" id="SSF103481">
    <property type="entry name" value="Multidrug resistance efflux transporter EmrE"/>
    <property type="match status" value="2"/>
</dbReference>
<sequence>MPRNKATLVGLSAILLWGAMVGLVRSVTVSLGPALGAAAIYSVGAVFLYFVAGWPSLRGFPRPYLYVGSLLFVAYETCLALSLGYAHSDQQAIEVSMVNYLWPSLTVAFSILFNGQRAGWLVVPGLVLALLGVAWAQGGEALDLASLAAHVGDNPLSYGLALLGAVLWAAYCTVTTRLAAGRNGITFFFALTALAFWVQVALQGGAMQVDGMALVHVLLAAAAMGGGYAAWNVGILHGNVTLMAAASYFTPLLSAALAAFMLDAPLSFTFWQGAAMVCAGSLLCWRATRRRGKAT</sequence>
<accession>A0A261RZT3</accession>
<dbReference type="PANTHER" id="PTHR42920:SF24">
    <property type="entry name" value="AROMATIC AMINO ACID EXPORTER YDDG"/>
    <property type="match status" value="1"/>
</dbReference>
<feature type="transmembrane region" description="Helical" evidence="6">
    <location>
        <begin position="213"/>
        <end position="233"/>
    </location>
</feature>
<keyword evidence="5 6" id="KW-0472">Membrane</keyword>